<dbReference type="AlphaFoldDB" id="A0A4R8Q8W5"/>
<proteinExistence type="predicted"/>
<evidence type="ECO:0008006" key="4">
    <source>
        <dbReference type="Google" id="ProtNLM"/>
    </source>
</evidence>
<evidence type="ECO:0000313" key="3">
    <source>
        <dbReference type="Proteomes" id="UP000295083"/>
    </source>
</evidence>
<dbReference type="CDD" id="cd18724">
    <property type="entry name" value="PIN_LabA-like"/>
    <property type="match status" value="1"/>
</dbReference>
<feature type="region of interest" description="Disordered" evidence="1">
    <location>
        <begin position="61"/>
        <end position="80"/>
    </location>
</feature>
<feature type="region of interest" description="Disordered" evidence="1">
    <location>
        <begin position="1"/>
        <end position="28"/>
    </location>
</feature>
<accession>A0A4R8Q8W5</accession>
<dbReference type="Gene3D" id="3.40.50.1010">
    <property type="entry name" value="5'-nuclease"/>
    <property type="match status" value="1"/>
</dbReference>
<protein>
    <recommendedName>
        <fullName evidence="4">Cell wall glucanase</fullName>
    </recommendedName>
</protein>
<gene>
    <name evidence="2" type="ORF">C8035_v009978</name>
</gene>
<reference evidence="2 3" key="1">
    <citation type="submission" date="2018-11" db="EMBL/GenBank/DDBJ databases">
        <title>Genome sequence and assembly of Colletotrichum spinosum.</title>
        <authorList>
            <person name="Gan P."/>
            <person name="Shirasu K."/>
        </authorList>
    </citation>
    <scope>NUCLEOTIDE SEQUENCE [LARGE SCALE GENOMIC DNA]</scope>
    <source>
        <strain evidence="2 3">CBS 515.97</strain>
    </source>
</reference>
<dbReference type="EMBL" id="QAPG01000045">
    <property type="protein sequence ID" value="TDZ35101.1"/>
    <property type="molecule type" value="Genomic_DNA"/>
</dbReference>
<evidence type="ECO:0000256" key="1">
    <source>
        <dbReference type="SAM" id="MobiDB-lite"/>
    </source>
</evidence>
<keyword evidence="3" id="KW-1185">Reference proteome</keyword>
<dbReference type="Proteomes" id="UP000295083">
    <property type="component" value="Unassembled WGS sequence"/>
</dbReference>
<organism evidence="2 3">
    <name type="scientific">Colletotrichum spinosum</name>
    <dbReference type="NCBI Taxonomy" id="1347390"/>
    <lineage>
        <taxon>Eukaryota</taxon>
        <taxon>Fungi</taxon>
        <taxon>Dikarya</taxon>
        <taxon>Ascomycota</taxon>
        <taxon>Pezizomycotina</taxon>
        <taxon>Sordariomycetes</taxon>
        <taxon>Hypocreomycetidae</taxon>
        <taxon>Glomerellales</taxon>
        <taxon>Glomerellaceae</taxon>
        <taxon>Colletotrichum</taxon>
        <taxon>Colletotrichum orbiculare species complex</taxon>
    </lineage>
</organism>
<name>A0A4R8Q8W5_9PEZI</name>
<comment type="caution">
    <text evidence="2">The sequence shown here is derived from an EMBL/GenBank/DDBJ whole genome shotgun (WGS) entry which is preliminary data.</text>
</comment>
<evidence type="ECO:0000313" key="2">
    <source>
        <dbReference type="EMBL" id="TDZ35101.1"/>
    </source>
</evidence>
<feature type="region of interest" description="Disordered" evidence="1">
    <location>
        <begin position="155"/>
        <end position="182"/>
    </location>
</feature>
<sequence length="551" mass="60357">MTFSVSPGGPSLDVPIMTTSLSDTGSSPQYLLTPQATSSPPSTLQLGDFSKLFSLLGVDKSSSATSPKPTVNITTSASSDASPPVLFPLSECLRLTAAVAGREQKKPDPAFKLTTAANINSVFGPQLTTLLPLSPAPSSVSSEFAISSPGDFDAQEDLVGGTHLTDDSTPPSSPPTTKAETLSAKVESFLPTADRLFEKLTAKRSLPVSEQPFSARIRNSFTDHDDFVRKNYPDNYMQGVYVFGDMSNVTIGCYDNVKCKMGIAKHQPLKANFRFKPLTEIIERDRHIARRHAIGSRKPNGSEPSYFKDARAADYEVEVLRRVNQEPKIRGNGASSDSGEVYRRNRYEEQSVDETVQLRMSEAIMDYDPGIMALISGDGNDNLTGFSAGFPKFVERALNAGWVVEVYSFKSNTAFCWTSSTWLDDPRWAGRLSHHLLDPFSQDMVDPKDHAHLSEMVYSTPRSVVTTKHSFGTPMSYKQVMTASISTFRSTSYAHVKPVKELDEWATPPSKKRVPDVRPLSGYKSSAYQDRLQSTATFDVSGQFKLAGAAF</sequence>
<feature type="compositionally biased region" description="Polar residues" evidence="1">
    <location>
        <begin position="17"/>
        <end position="28"/>
    </location>
</feature>